<dbReference type="InterPro" id="IPR002347">
    <property type="entry name" value="SDR_fam"/>
</dbReference>
<proteinExistence type="predicted"/>
<evidence type="ECO:0000313" key="2">
    <source>
        <dbReference type="EMBL" id="KAK9874729.1"/>
    </source>
</evidence>
<dbReference type="Proteomes" id="UP001431783">
    <property type="component" value="Unassembled WGS sequence"/>
</dbReference>
<dbReference type="Gene3D" id="3.40.50.720">
    <property type="entry name" value="NAD(P)-binding Rossmann-like Domain"/>
    <property type="match status" value="3"/>
</dbReference>
<sequence>MSELIIRYVHLTCQLIKWFWYRFFQNEEPDNVACLVGKTAIVTGGNSGIGYAVSTLLASRGCKVIIADVVNADTTRNTIIKDTGNTKVVTKHLNLSSLKSVRIFAKEIVRDEKKIDILVNNAGVAFSTENHTEDHLNTVMQINFFGAFLLTHLLIEPLKAAKAARVVFTGSSMAYLSTLTLDNLKDMFNPTDFKVDTSTGYMLYQNSKLCNILVAQEFGEKLRQYGIIVNCADPGIVRTKLFKSFAENLIREFNLPELNIHFIGEDSFGGARTTFHLASSDEVKETGQHFYCCRITRKPKILENRTFCNEVWKITEELSSTNKSHDHHELIQYKMEPLKRLALDTQFLLKFTWYFLIFCINNIKWVIQHTFSKDSDSFACLVGKTAIVTGGNSGIGYATSLLFASRGCKSVRSFAERIKKNEPKVDILINNAGALISNLKVSEDGLNALMQTNYFGPFLLTHLLKEPMKASRSARIVFVSSALAYTHKLSLDTLNIKEYDDDPSIIHTIYANSKLCTILAAQEFSRRLMLDEIVSYSADPGIAKTPIALGYNLFEGDSVWSSILNFLVSPVFKDPIDAAQTTFHLATSEEVYGQSGNHYFRCKIWPKPNVLYDQKFVQEIWEESEKLVQLNSNEKLLAR</sequence>
<dbReference type="InterPro" id="IPR036291">
    <property type="entry name" value="NAD(P)-bd_dom_sf"/>
</dbReference>
<protein>
    <submittedName>
        <fullName evidence="2">Uncharacterized protein</fullName>
    </submittedName>
</protein>
<dbReference type="SUPFAM" id="SSF51735">
    <property type="entry name" value="NAD(P)-binding Rossmann-fold domains"/>
    <property type="match status" value="2"/>
</dbReference>
<organism evidence="2 3">
    <name type="scientific">Henosepilachna vigintioctopunctata</name>
    <dbReference type="NCBI Taxonomy" id="420089"/>
    <lineage>
        <taxon>Eukaryota</taxon>
        <taxon>Metazoa</taxon>
        <taxon>Ecdysozoa</taxon>
        <taxon>Arthropoda</taxon>
        <taxon>Hexapoda</taxon>
        <taxon>Insecta</taxon>
        <taxon>Pterygota</taxon>
        <taxon>Neoptera</taxon>
        <taxon>Endopterygota</taxon>
        <taxon>Coleoptera</taxon>
        <taxon>Polyphaga</taxon>
        <taxon>Cucujiformia</taxon>
        <taxon>Coccinelloidea</taxon>
        <taxon>Coccinellidae</taxon>
        <taxon>Epilachninae</taxon>
        <taxon>Epilachnini</taxon>
        <taxon>Henosepilachna</taxon>
    </lineage>
</organism>
<dbReference type="PANTHER" id="PTHR43157">
    <property type="entry name" value="PHOSPHATIDYLINOSITOL-GLYCAN BIOSYNTHESIS CLASS F PROTEIN-RELATED"/>
    <property type="match status" value="1"/>
</dbReference>
<dbReference type="EMBL" id="JARQZJ010000032">
    <property type="protein sequence ID" value="KAK9874729.1"/>
    <property type="molecule type" value="Genomic_DNA"/>
</dbReference>
<keyword evidence="3" id="KW-1185">Reference proteome</keyword>
<reference evidence="2 3" key="1">
    <citation type="submission" date="2023-03" db="EMBL/GenBank/DDBJ databases">
        <title>Genome insight into feeding habits of ladybird beetles.</title>
        <authorList>
            <person name="Li H.-S."/>
            <person name="Huang Y.-H."/>
            <person name="Pang H."/>
        </authorList>
    </citation>
    <scope>NUCLEOTIDE SEQUENCE [LARGE SCALE GENOMIC DNA]</scope>
    <source>
        <strain evidence="2">SYSU_2023b</strain>
        <tissue evidence="2">Whole body</tissue>
    </source>
</reference>
<dbReference type="AlphaFoldDB" id="A0AAW1TVB5"/>
<dbReference type="GO" id="GO:0016491">
    <property type="term" value="F:oxidoreductase activity"/>
    <property type="evidence" value="ECO:0007669"/>
    <property type="project" value="UniProtKB-KW"/>
</dbReference>
<dbReference type="PRINTS" id="PR00081">
    <property type="entry name" value="GDHRDH"/>
</dbReference>
<gene>
    <name evidence="2" type="ORF">WA026_005544</name>
</gene>
<comment type="caution">
    <text evidence="2">The sequence shown here is derived from an EMBL/GenBank/DDBJ whole genome shotgun (WGS) entry which is preliminary data.</text>
</comment>
<evidence type="ECO:0000256" key="1">
    <source>
        <dbReference type="ARBA" id="ARBA00023002"/>
    </source>
</evidence>
<keyword evidence="1" id="KW-0560">Oxidoreductase</keyword>
<dbReference type="PANTHER" id="PTHR43157:SF31">
    <property type="entry name" value="PHOSPHATIDYLINOSITOL-GLYCAN BIOSYNTHESIS CLASS F PROTEIN"/>
    <property type="match status" value="1"/>
</dbReference>
<evidence type="ECO:0000313" key="3">
    <source>
        <dbReference type="Proteomes" id="UP001431783"/>
    </source>
</evidence>
<name>A0AAW1TVB5_9CUCU</name>
<dbReference type="Pfam" id="PF00106">
    <property type="entry name" value="adh_short"/>
    <property type="match status" value="2"/>
</dbReference>
<accession>A0AAW1TVB5</accession>